<dbReference type="AlphaFoldDB" id="A0AAV4B3D6"/>
<organism evidence="1 2">
    <name type="scientific">Plakobranchus ocellatus</name>
    <dbReference type="NCBI Taxonomy" id="259542"/>
    <lineage>
        <taxon>Eukaryota</taxon>
        <taxon>Metazoa</taxon>
        <taxon>Spiralia</taxon>
        <taxon>Lophotrochozoa</taxon>
        <taxon>Mollusca</taxon>
        <taxon>Gastropoda</taxon>
        <taxon>Heterobranchia</taxon>
        <taxon>Euthyneura</taxon>
        <taxon>Panpulmonata</taxon>
        <taxon>Sacoglossa</taxon>
        <taxon>Placobranchoidea</taxon>
        <taxon>Plakobranchidae</taxon>
        <taxon>Plakobranchus</taxon>
    </lineage>
</organism>
<name>A0AAV4B3D6_9GAST</name>
<comment type="caution">
    <text evidence="1">The sequence shown here is derived from an EMBL/GenBank/DDBJ whole genome shotgun (WGS) entry which is preliminary data.</text>
</comment>
<protein>
    <recommendedName>
        <fullName evidence="3">Retrotransposon gag domain-containing protein</fullName>
    </recommendedName>
</protein>
<evidence type="ECO:0000313" key="1">
    <source>
        <dbReference type="EMBL" id="GFO13737.1"/>
    </source>
</evidence>
<reference evidence="1 2" key="1">
    <citation type="journal article" date="2021" name="Elife">
        <title>Chloroplast acquisition without the gene transfer in kleptoplastic sea slugs, Plakobranchus ocellatus.</title>
        <authorList>
            <person name="Maeda T."/>
            <person name="Takahashi S."/>
            <person name="Yoshida T."/>
            <person name="Shimamura S."/>
            <person name="Takaki Y."/>
            <person name="Nagai Y."/>
            <person name="Toyoda A."/>
            <person name="Suzuki Y."/>
            <person name="Arimoto A."/>
            <person name="Ishii H."/>
            <person name="Satoh N."/>
            <person name="Nishiyama T."/>
            <person name="Hasebe M."/>
            <person name="Maruyama T."/>
            <person name="Minagawa J."/>
            <person name="Obokata J."/>
            <person name="Shigenobu S."/>
        </authorList>
    </citation>
    <scope>NUCLEOTIDE SEQUENCE [LARGE SCALE GENOMIC DNA]</scope>
</reference>
<dbReference type="EMBL" id="BLXT01004499">
    <property type="protein sequence ID" value="GFO13737.1"/>
    <property type="molecule type" value="Genomic_DNA"/>
</dbReference>
<evidence type="ECO:0000313" key="2">
    <source>
        <dbReference type="Proteomes" id="UP000735302"/>
    </source>
</evidence>
<sequence length="125" mass="14395">MVTLSVPVGQLHHSITAEYRARSVSSSSFSHMRWDDTNDILDGMRLREIERDSFQKLNSILSEYCQDKSNEMFESYQFHNRNQVEGETIDSYVTEMQQIAKLCNFKEEDPGSLPGREIGKKSGIL</sequence>
<proteinExistence type="predicted"/>
<accession>A0AAV4B3D6</accession>
<evidence type="ECO:0008006" key="3">
    <source>
        <dbReference type="Google" id="ProtNLM"/>
    </source>
</evidence>
<keyword evidence="2" id="KW-1185">Reference proteome</keyword>
<gene>
    <name evidence="1" type="ORF">PoB_004024200</name>
</gene>
<dbReference type="Proteomes" id="UP000735302">
    <property type="component" value="Unassembled WGS sequence"/>
</dbReference>